<feature type="transmembrane region" description="Helical" evidence="20">
    <location>
        <begin position="212"/>
        <end position="235"/>
    </location>
</feature>
<dbReference type="EMBL" id="CAJFDH010000005">
    <property type="protein sequence ID" value="CAD5223464.1"/>
    <property type="molecule type" value="Genomic_DNA"/>
</dbReference>
<dbReference type="Pfam" id="PF03160">
    <property type="entry name" value="Calx-beta"/>
    <property type="match status" value="1"/>
</dbReference>
<dbReference type="SMART" id="SM00237">
    <property type="entry name" value="Calx_beta"/>
    <property type="match status" value="2"/>
</dbReference>
<evidence type="ECO:0000256" key="12">
    <source>
        <dbReference type="ARBA" id="ARBA00022860"/>
    </source>
</evidence>
<evidence type="ECO:0000256" key="18">
    <source>
        <dbReference type="ARBA" id="ARBA00023201"/>
    </source>
</evidence>
<dbReference type="InterPro" id="IPR038081">
    <property type="entry name" value="CalX-like_sf"/>
</dbReference>
<evidence type="ECO:0000256" key="13">
    <source>
        <dbReference type="ARBA" id="ARBA00022989"/>
    </source>
</evidence>
<keyword evidence="16 20" id="KW-0472">Membrane</keyword>
<dbReference type="EMBL" id="CAJFCW020000005">
    <property type="protein sequence ID" value="CAG9117941.1"/>
    <property type="molecule type" value="Genomic_DNA"/>
</dbReference>
<dbReference type="InterPro" id="IPR003644">
    <property type="entry name" value="Calx_beta"/>
</dbReference>
<feature type="signal peptide" evidence="21">
    <location>
        <begin position="1"/>
        <end position="19"/>
    </location>
</feature>
<evidence type="ECO:0000256" key="10">
    <source>
        <dbReference type="ARBA" id="ARBA00022737"/>
    </source>
</evidence>
<evidence type="ECO:0000256" key="2">
    <source>
        <dbReference type="ARBA" id="ARBA00007489"/>
    </source>
</evidence>
<keyword evidence="5" id="KW-1003">Cell membrane</keyword>
<keyword evidence="12" id="KW-0112">Calmodulin-binding</keyword>
<sequence>MFLLLYGVIFVALLGQVDSGFTAGVDDPRSLVSQRVSWTPIESYEDEYQRHMRAEQCAAAKPCKDGLILSVWKPVEGITWYTRFFRASIYFIVLVYMFMGVSIVADRFMAAIEVITSQEREVVIKKYNGEKTTVLVRVWNETVSNLTLMALGSSAPEILLSVIEIIGNKFEAGDLGPGTIVGSAAFNLFMIIAVCIISVPSGQVRKIERNDVFYVTVVWSTFAYIWLYLILAFFSPNVVEVWEGVLTFIFFFLTVISAYVANRYAPSLGQRIIGKTPISFRNHYHLSNGPKENAPKIGGIAQSNDLEAAEQLMQDTPNPGVDAFLEHRKRFYDIFTAIRTKHPDMPLNEVARLTAIKTVKKEPKSRAFRRIQASRGLSGGKVKKPVVDIIPSMTTYTLVDPSSDAGESLVENNNSEVSVFLQPCHVICVEDIGHVKVTAHVNRGNIQQPCVVKVQYRTIEGSAKNNEDFVPKTGELVFEPFETKKDISIEIVDRDDYENDEEFYVQLHTPVAHHKDDHNITYKAAVGAAFEATVIIVDDDHGGCFTFKSEVLKLKESVGYAYLTVNRGRGARGKVTLPFKVTDGSAKRGKDYDCRDDELVFEDKQTSADIRIQIFNDDEYEKNEDFYIQLGAPVWHKENTAAEGEPDGSPILGEHTRCKVAIIEDDQLKSIVDKAIKHTTSSLMIGTSSWKQQFKEAFELNVNDEDDEDDDDEKKLITKAEKVPSTFQLVLHYLNLPWKLLFAIIPPTDYLNGWLCFVVSIVFIGLLTAVIGDVASMFGCTIGLKDVVTAITLVAVGTSVPDLFASKLATQQDPTADAAVGNVTGSNAVNVFLGIGIAWAMAAIYHSYNGTVFRVEAGSLGTSVLLFLVGSVVCIGALAFRRQKKNIQAELGGPDGLKYATAALFAIIWILYVTVNSLSAYCFLPF</sequence>
<dbReference type="GO" id="GO:0030424">
    <property type="term" value="C:axon"/>
    <property type="evidence" value="ECO:0007669"/>
    <property type="project" value="TreeGrafter"/>
</dbReference>
<evidence type="ECO:0000256" key="15">
    <source>
        <dbReference type="ARBA" id="ARBA00023065"/>
    </source>
</evidence>
<dbReference type="GO" id="GO:0005516">
    <property type="term" value="F:calmodulin binding"/>
    <property type="evidence" value="ECO:0007669"/>
    <property type="project" value="UniProtKB-KW"/>
</dbReference>
<evidence type="ECO:0000256" key="3">
    <source>
        <dbReference type="ARBA" id="ARBA00022448"/>
    </source>
</evidence>
<evidence type="ECO:0000313" key="24">
    <source>
        <dbReference type="Proteomes" id="UP000614601"/>
    </source>
</evidence>
<dbReference type="InterPro" id="IPR032452">
    <property type="entry name" value="Na_Ca_Ex_C-exten"/>
</dbReference>
<dbReference type="PANTHER" id="PTHR11878:SF75">
    <property type="entry name" value="CALX-BETA DOMAIN-CONTAINING PROTEIN"/>
    <property type="match status" value="1"/>
</dbReference>
<dbReference type="GO" id="GO:0098703">
    <property type="term" value="P:calcium ion import across plasma membrane"/>
    <property type="evidence" value="ECO:0007669"/>
    <property type="project" value="TreeGrafter"/>
</dbReference>
<dbReference type="Pfam" id="PF01699">
    <property type="entry name" value="Na_Ca_ex"/>
    <property type="match status" value="2"/>
</dbReference>
<keyword evidence="7 20" id="KW-0812">Transmembrane</keyword>
<keyword evidence="8" id="KW-0479">Metal-binding</keyword>
<dbReference type="Proteomes" id="UP000783686">
    <property type="component" value="Unassembled WGS sequence"/>
</dbReference>
<feature type="transmembrane region" description="Helical" evidence="20">
    <location>
        <begin position="241"/>
        <end position="261"/>
    </location>
</feature>
<feature type="domain" description="Calx-beta" evidence="22">
    <location>
        <begin position="404"/>
        <end position="508"/>
    </location>
</feature>
<dbReference type="Gene3D" id="1.20.1420.30">
    <property type="entry name" value="NCX, central ion-binding region"/>
    <property type="match status" value="2"/>
</dbReference>
<dbReference type="InterPro" id="IPR051171">
    <property type="entry name" value="CaCA"/>
</dbReference>
<comment type="catalytic activity">
    <reaction evidence="19">
        <text>Ca(2+)(in) + 3 Na(+)(out) = Ca(2+)(out) + 3 Na(+)(in)</text>
        <dbReference type="Rhea" id="RHEA:69955"/>
        <dbReference type="ChEBI" id="CHEBI:29101"/>
        <dbReference type="ChEBI" id="CHEBI:29108"/>
    </reaction>
</comment>
<keyword evidence="13 20" id="KW-1133">Transmembrane helix</keyword>
<keyword evidence="6" id="KW-0109">Calcium transport</keyword>
<evidence type="ECO:0000256" key="17">
    <source>
        <dbReference type="ARBA" id="ARBA00023180"/>
    </source>
</evidence>
<feature type="transmembrane region" description="Helical" evidence="20">
    <location>
        <begin position="179"/>
        <end position="200"/>
    </location>
</feature>
<accession>A0A811L8J3</accession>
<feature type="transmembrane region" description="Helical" evidence="20">
    <location>
        <begin position="787"/>
        <end position="808"/>
    </location>
</feature>
<evidence type="ECO:0000256" key="11">
    <source>
        <dbReference type="ARBA" id="ARBA00022837"/>
    </source>
</evidence>
<evidence type="ECO:0000256" key="6">
    <source>
        <dbReference type="ARBA" id="ARBA00022568"/>
    </source>
</evidence>
<evidence type="ECO:0000256" key="20">
    <source>
        <dbReference type="SAM" id="Phobius"/>
    </source>
</evidence>
<dbReference type="InterPro" id="IPR044880">
    <property type="entry name" value="NCX_ion-bd_dom_sf"/>
</dbReference>
<keyword evidence="18" id="KW-0739">Sodium transport</keyword>
<dbReference type="AlphaFoldDB" id="A0A811L8J3"/>
<dbReference type="GO" id="GO:0007154">
    <property type="term" value="P:cell communication"/>
    <property type="evidence" value="ECO:0007669"/>
    <property type="project" value="InterPro"/>
</dbReference>
<evidence type="ECO:0000256" key="4">
    <source>
        <dbReference type="ARBA" id="ARBA00022449"/>
    </source>
</evidence>
<keyword evidence="4" id="KW-0050">Antiport</keyword>
<dbReference type="PANTHER" id="PTHR11878">
    <property type="entry name" value="SODIUM/CALCIUM EXCHANGER"/>
    <property type="match status" value="1"/>
</dbReference>
<proteinExistence type="inferred from homology"/>
<dbReference type="PRINTS" id="PR01259">
    <property type="entry name" value="NACAEXCHNGR"/>
</dbReference>
<keyword evidence="14" id="KW-0915">Sodium</keyword>
<evidence type="ECO:0000256" key="19">
    <source>
        <dbReference type="ARBA" id="ARBA00033667"/>
    </source>
</evidence>
<dbReference type="InterPro" id="IPR004837">
    <property type="entry name" value="NaCa_Exmemb"/>
</dbReference>
<dbReference type="SUPFAM" id="SSF141072">
    <property type="entry name" value="CalX-like"/>
    <property type="match status" value="2"/>
</dbReference>
<feature type="transmembrane region" description="Helical" evidence="20">
    <location>
        <begin position="828"/>
        <end position="848"/>
    </location>
</feature>
<dbReference type="GO" id="GO:0098794">
    <property type="term" value="C:postsynapse"/>
    <property type="evidence" value="ECO:0007669"/>
    <property type="project" value="TreeGrafter"/>
</dbReference>
<evidence type="ECO:0000256" key="1">
    <source>
        <dbReference type="ARBA" id="ARBA00004651"/>
    </source>
</evidence>
<feature type="chain" id="PRO_5036221317" description="Calx-beta domain-containing protein" evidence="21">
    <location>
        <begin position="20"/>
        <end position="926"/>
    </location>
</feature>
<evidence type="ECO:0000313" key="23">
    <source>
        <dbReference type="EMBL" id="CAD5223464.1"/>
    </source>
</evidence>
<reference evidence="23" key="1">
    <citation type="submission" date="2020-09" db="EMBL/GenBank/DDBJ databases">
        <authorList>
            <person name="Kikuchi T."/>
        </authorList>
    </citation>
    <scope>NUCLEOTIDE SEQUENCE</scope>
    <source>
        <strain evidence="23">SH1</strain>
    </source>
</reference>
<evidence type="ECO:0000256" key="5">
    <source>
        <dbReference type="ARBA" id="ARBA00022475"/>
    </source>
</evidence>
<feature type="transmembrane region" description="Helical" evidence="20">
    <location>
        <begin position="146"/>
        <end position="167"/>
    </location>
</feature>
<keyword evidence="10" id="KW-0677">Repeat</keyword>
<evidence type="ECO:0000256" key="21">
    <source>
        <dbReference type="SAM" id="SignalP"/>
    </source>
</evidence>
<feature type="transmembrane region" description="Helical" evidence="20">
    <location>
        <begin position="900"/>
        <end position="924"/>
    </location>
</feature>
<comment type="subcellular location">
    <subcellularLocation>
        <location evidence="1">Cell membrane</location>
        <topology evidence="1">Multi-pass membrane protein</topology>
    </subcellularLocation>
</comment>
<dbReference type="Proteomes" id="UP000614601">
    <property type="component" value="Unassembled WGS sequence"/>
</dbReference>
<dbReference type="Gene3D" id="2.60.40.2030">
    <property type="match status" value="2"/>
</dbReference>
<dbReference type="NCBIfam" id="TIGR00845">
    <property type="entry name" value="caca"/>
    <property type="match status" value="1"/>
</dbReference>
<gene>
    <name evidence="23" type="ORF">BOKJ2_LOCUS10234</name>
</gene>
<evidence type="ECO:0000256" key="7">
    <source>
        <dbReference type="ARBA" id="ARBA00022692"/>
    </source>
</evidence>
<evidence type="ECO:0000259" key="22">
    <source>
        <dbReference type="SMART" id="SM00237"/>
    </source>
</evidence>
<feature type="domain" description="Calx-beta" evidence="22">
    <location>
        <begin position="532"/>
        <end position="631"/>
    </location>
</feature>
<keyword evidence="9 21" id="KW-0732">Signal</keyword>
<dbReference type="Pfam" id="PF16494">
    <property type="entry name" value="Na_Ca_ex_C"/>
    <property type="match status" value="1"/>
</dbReference>
<dbReference type="OrthoDB" id="418484at2759"/>
<dbReference type="GO" id="GO:0042383">
    <property type="term" value="C:sarcolemma"/>
    <property type="evidence" value="ECO:0007669"/>
    <property type="project" value="TreeGrafter"/>
</dbReference>
<keyword evidence="3" id="KW-0813">Transport</keyword>
<evidence type="ECO:0000256" key="9">
    <source>
        <dbReference type="ARBA" id="ARBA00022729"/>
    </source>
</evidence>
<evidence type="ECO:0000256" key="16">
    <source>
        <dbReference type="ARBA" id="ARBA00023136"/>
    </source>
</evidence>
<keyword evidence="17" id="KW-0325">Glycoprotein</keyword>
<organism evidence="23 24">
    <name type="scientific">Bursaphelenchus okinawaensis</name>
    <dbReference type="NCBI Taxonomy" id="465554"/>
    <lineage>
        <taxon>Eukaryota</taxon>
        <taxon>Metazoa</taxon>
        <taxon>Ecdysozoa</taxon>
        <taxon>Nematoda</taxon>
        <taxon>Chromadorea</taxon>
        <taxon>Rhabditida</taxon>
        <taxon>Tylenchina</taxon>
        <taxon>Tylenchomorpha</taxon>
        <taxon>Aphelenchoidea</taxon>
        <taxon>Aphelenchoididae</taxon>
        <taxon>Bursaphelenchus</taxon>
    </lineage>
</organism>
<comment type="caution">
    <text evidence="23">The sequence shown here is derived from an EMBL/GenBank/DDBJ whole genome shotgun (WGS) entry which is preliminary data.</text>
</comment>
<dbReference type="GO" id="GO:0005432">
    <property type="term" value="F:calcium:sodium antiporter activity"/>
    <property type="evidence" value="ECO:0007669"/>
    <property type="project" value="InterPro"/>
</dbReference>
<comment type="similarity">
    <text evidence="2">Belongs to the Ca(2+):cation antiporter (CaCA) (TC 2.A.19) family. SLC8 subfamily.</text>
</comment>
<name>A0A811L8J3_9BILA</name>
<keyword evidence="11" id="KW-0106">Calcium</keyword>
<feature type="transmembrane region" description="Helical" evidence="20">
    <location>
        <begin position="751"/>
        <end position="775"/>
    </location>
</feature>
<protein>
    <recommendedName>
        <fullName evidence="22">Calx-beta domain-containing protein</fullName>
    </recommendedName>
</protein>
<keyword evidence="15" id="KW-0406">Ion transport</keyword>
<keyword evidence="24" id="KW-1185">Reference proteome</keyword>
<feature type="transmembrane region" description="Helical" evidence="20">
    <location>
        <begin position="860"/>
        <end position="880"/>
    </location>
</feature>
<dbReference type="InterPro" id="IPR004836">
    <property type="entry name" value="Na_Ca_Ex"/>
</dbReference>
<evidence type="ECO:0000256" key="14">
    <source>
        <dbReference type="ARBA" id="ARBA00023053"/>
    </source>
</evidence>
<feature type="transmembrane region" description="Helical" evidence="20">
    <location>
        <begin position="84"/>
        <end position="105"/>
    </location>
</feature>
<evidence type="ECO:0000256" key="8">
    <source>
        <dbReference type="ARBA" id="ARBA00022723"/>
    </source>
</evidence>
<dbReference type="GO" id="GO:0046872">
    <property type="term" value="F:metal ion binding"/>
    <property type="evidence" value="ECO:0007669"/>
    <property type="project" value="UniProtKB-KW"/>
</dbReference>